<dbReference type="EMBL" id="MFLF01000001">
    <property type="protein sequence ID" value="OGG60589.1"/>
    <property type="molecule type" value="Genomic_DNA"/>
</dbReference>
<protein>
    <submittedName>
        <fullName evidence="2">Uncharacterized protein</fullName>
    </submittedName>
</protein>
<organism evidence="2 3">
    <name type="scientific">Candidatus Kaiserbacteria bacterium RIFCSPHIGHO2_02_FULL_50_50</name>
    <dbReference type="NCBI Taxonomy" id="1798492"/>
    <lineage>
        <taxon>Bacteria</taxon>
        <taxon>Candidatus Kaiseribacteriota</taxon>
    </lineage>
</organism>
<name>A0A1F6DGK3_9BACT</name>
<comment type="caution">
    <text evidence="2">The sequence shown here is derived from an EMBL/GenBank/DDBJ whole genome shotgun (WGS) entry which is preliminary data.</text>
</comment>
<feature type="transmembrane region" description="Helical" evidence="1">
    <location>
        <begin position="120"/>
        <end position="141"/>
    </location>
</feature>
<evidence type="ECO:0000313" key="3">
    <source>
        <dbReference type="Proteomes" id="UP000178794"/>
    </source>
</evidence>
<dbReference type="AlphaFoldDB" id="A0A1F6DGK3"/>
<dbReference type="STRING" id="1798492.A3C89_00070"/>
<keyword evidence="1" id="KW-1133">Transmembrane helix</keyword>
<dbReference type="Proteomes" id="UP000178794">
    <property type="component" value="Unassembled WGS sequence"/>
</dbReference>
<feature type="transmembrane region" description="Helical" evidence="1">
    <location>
        <begin position="15"/>
        <end position="32"/>
    </location>
</feature>
<gene>
    <name evidence="2" type="ORF">A3C89_00070</name>
</gene>
<evidence type="ECO:0000256" key="1">
    <source>
        <dbReference type="SAM" id="Phobius"/>
    </source>
</evidence>
<proteinExistence type="predicted"/>
<feature type="transmembrane region" description="Helical" evidence="1">
    <location>
        <begin position="65"/>
        <end position="87"/>
    </location>
</feature>
<feature type="transmembrane region" description="Helical" evidence="1">
    <location>
        <begin position="93"/>
        <end position="113"/>
    </location>
</feature>
<reference evidence="2 3" key="1">
    <citation type="journal article" date="2016" name="Nat. Commun.">
        <title>Thousands of microbial genomes shed light on interconnected biogeochemical processes in an aquifer system.</title>
        <authorList>
            <person name="Anantharaman K."/>
            <person name="Brown C.T."/>
            <person name="Hug L.A."/>
            <person name="Sharon I."/>
            <person name="Castelle C.J."/>
            <person name="Probst A.J."/>
            <person name="Thomas B.C."/>
            <person name="Singh A."/>
            <person name="Wilkins M.J."/>
            <person name="Karaoz U."/>
            <person name="Brodie E.L."/>
            <person name="Williams K.H."/>
            <person name="Hubbard S.S."/>
            <person name="Banfield J.F."/>
        </authorList>
    </citation>
    <scope>NUCLEOTIDE SEQUENCE [LARGE SCALE GENOMIC DNA]</scope>
</reference>
<evidence type="ECO:0000313" key="2">
    <source>
        <dbReference type="EMBL" id="OGG60589.1"/>
    </source>
</evidence>
<keyword evidence="1" id="KW-0472">Membrane</keyword>
<sequence>MFFHSQRSSKMKETLISFGIIGLVMIGILLHLQYRALKPFGCASSIKNFAACMDKYRVLQNRIRIYTYGMCVVPIAAMFISSSGWLLQFPVAAIYSIFGMLVASVLLMVSAILRKPMDGYGYSVGMLLWTATSMTLVFVGVA</sequence>
<keyword evidence="1" id="KW-0812">Transmembrane</keyword>
<accession>A0A1F6DGK3</accession>